<dbReference type="InterPro" id="IPR042178">
    <property type="entry name" value="Serpin_sf_1"/>
</dbReference>
<reference evidence="4" key="2">
    <citation type="journal article" date="2021" name="PeerJ">
        <title>Extensive microbial diversity within the chicken gut microbiome revealed by metagenomics and culture.</title>
        <authorList>
            <person name="Gilroy R."/>
            <person name="Ravi A."/>
            <person name="Getino M."/>
            <person name="Pursley I."/>
            <person name="Horton D.L."/>
            <person name="Alikhan N.F."/>
            <person name="Baker D."/>
            <person name="Gharbi K."/>
            <person name="Hall N."/>
            <person name="Watson M."/>
            <person name="Adriaenssens E.M."/>
            <person name="Foster-Nyarko E."/>
            <person name="Jarju S."/>
            <person name="Secka A."/>
            <person name="Antonio M."/>
            <person name="Oren A."/>
            <person name="Chaudhuri R.R."/>
            <person name="La Ragione R."/>
            <person name="Hildebrand F."/>
            <person name="Pallen M.J."/>
        </authorList>
    </citation>
    <scope>NUCLEOTIDE SEQUENCE</scope>
    <source>
        <strain evidence="4">ChiSjej1B19-7085</strain>
    </source>
</reference>
<dbReference type="Gene3D" id="2.30.39.10">
    <property type="entry name" value="Alpha-1-antitrypsin, domain 1"/>
    <property type="match status" value="1"/>
</dbReference>
<evidence type="ECO:0000313" key="5">
    <source>
        <dbReference type="Proteomes" id="UP000886785"/>
    </source>
</evidence>
<dbReference type="GO" id="GO:0004867">
    <property type="term" value="F:serine-type endopeptidase inhibitor activity"/>
    <property type="evidence" value="ECO:0007669"/>
    <property type="project" value="InterPro"/>
</dbReference>
<evidence type="ECO:0000256" key="1">
    <source>
        <dbReference type="RuleBase" id="RU000411"/>
    </source>
</evidence>
<dbReference type="InterPro" id="IPR042185">
    <property type="entry name" value="Serpin_sf_2"/>
</dbReference>
<reference evidence="4" key="1">
    <citation type="submission" date="2020-10" db="EMBL/GenBank/DDBJ databases">
        <authorList>
            <person name="Gilroy R."/>
        </authorList>
    </citation>
    <scope>NUCLEOTIDE SEQUENCE</scope>
    <source>
        <strain evidence="4">ChiSjej1B19-7085</strain>
    </source>
</reference>
<evidence type="ECO:0000256" key="2">
    <source>
        <dbReference type="SAM" id="SignalP"/>
    </source>
</evidence>
<dbReference type="InterPro" id="IPR023795">
    <property type="entry name" value="Serpin_CS"/>
</dbReference>
<dbReference type="EMBL" id="DVHF01000088">
    <property type="protein sequence ID" value="HIR57612.1"/>
    <property type="molecule type" value="Genomic_DNA"/>
</dbReference>
<dbReference type="PROSITE" id="PS00284">
    <property type="entry name" value="SERPIN"/>
    <property type="match status" value="1"/>
</dbReference>
<dbReference type="CDD" id="cd19589">
    <property type="entry name" value="serpin_tengpin-like"/>
    <property type="match status" value="1"/>
</dbReference>
<dbReference type="InterPro" id="IPR036186">
    <property type="entry name" value="Serpin_sf"/>
</dbReference>
<dbReference type="InterPro" id="IPR023796">
    <property type="entry name" value="Serpin_dom"/>
</dbReference>
<dbReference type="PANTHER" id="PTHR11461">
    <property type="entry name" value="SERINE PROTEASE INHIBITOR, SERPIN"/>
    <property type="match status" value="1"/>
</dbReference>
<feature type="chain" id="PRO_5039699628" evidence="2">
    <location>
        <begin position="22"/>
        <end position="433"/>
    </location>
</feature>
<feature type="domain" description="Serpin" evidence="3">
    <location>
        <begin position="78"/>
        <end position="432"/>
    </location>
</feature>
<keyword evidence="2" id="KW-0732">Signal</keyword>
<comment type="similarity">
    <text evidence="1">Belongs to the serpin family.</text>
</comment>
<dbReference type="SMART" id="SM00093">
    <property type="entry name" value="SERPIN"/>
    <property type="match status" value="1"/>
</dbReference>
<sequence>MKRLLAILLCAALLLTGCTQPGISTVNEDEEISLVLAEPQPSGETLREDGQIQTDFSQHTISIPEEEYFAAVTNDWSLRLLGELREDGENLLISPLSIGQAIGLAANGMKGETLNQTLGFLGGGISLSALNQEYTAQRSRLEGYRDAAVRIANSIWYDESLTVREDFLNLASSQYSAEIAGTDFSSPEAISRINAWTEEKTEGKITDLFPELSEDTALCLVNAVYFNALWESEVPGYAVLTGRDFYPADGSTQKTDYMSSVETYLHAEGASGILKPYQEKDLAFLAVLPDGDLSSYLDSLTGEKLLSLLDSAGTETAATHLPIFEMQMEKSLLLNNAMQNLGVGDMFDPTAADLSGISGDAGDLWVDQMVHKTFIRVDRKGTEAAAATGMAMEAGAAEPVERKAVILNRPFLFAVMDMKTKTPLFLGVYESAA</sequence>
<accession>A0A9D1DRF5</accession>
<proteinExistence type="inferred from homology"/>
<dbReference type="InterPro" id="IPR000215">
    <property type="entry name" value="Serpin_fam"/>
</dbReference>
<evidence type="ECO:0000259" key="3">
    <source>
        <dbReference type="SMART" id="SM00093"/>
    </source>
</evidence>
<dbReference type="GO" id="GO:0005615">
    <property type="term" value="C:extracellular space"/>
    <property type="evidence" value="ECO:0007669"/>
    <property type="project" value="InterPro"/>
</dbReference>
<dbReference type="SUPFAM" id="SSF56574">
    <property type="entry name" value="Serpins"/>
    <property type="match status" value="1"/>
</dbReference>
<dbReference type="Gene3D" id="3.30.497.10">
    <property type="entry name" value="Antithrombin, subunit I, domain 2"/>
    <property type="match status" value="1"/>
</dbReference>
<comment type="caution">
    <text evidence="4">The sequence shown here is derived from an EMBL/GenBank/DDBJ whole genome shotgun (WGS) entry which is preliminary data.</text>
</comment>
<dbReference type="AlphaFoldDB" id="A0A9D1DRF5"/>
<dbReference type="Proteomes" id="UP000886785">
    <property type="component" value="Unassembled WGS sequence"/>
</dbReference>
<gene>
    <name evidence="4" type="ORF">IAA54_08065</name>
</gene>
<dbReference type="PANTHER" id="PTHR11461:SF211">
    <property type="entry name" value="GH10112P-RELATED"/>
    <property type="match status" value="1"/>
</dbReference>
<name>A0A9D1DRF5_9FIRM</name>
<organism evidence="4 5">
    <name type="scientific">Candidatus Gallacutalibacter pullicola</name>
    <dbReference type="NCBI Taxonomy" id="2840830"/>
    <lineage>
        <taxon>Bacteria</taxon>
        <taxon>Bacillati</taxon>
        <taxon>Bacillota</taxon>
        <taxon>Clostridia</taxon>
        <taxon>Eubacteriales</taxon>
        <taxon>Candidatus Gallacutalibacter</taxon>
    </lineage>
</organism>
<protein>
    <submittedName>
        <fullName evidence="4">Serpin family protein</fullName>
    </submittedName>
</protein>
<evidence type="ECO:0000313" key="4">
    <source>
        <dbReference type="EMBL" id="HIR57612.1"/>
    </source>
</evidence>
<feature type="signal peptide" evidence="2">
    <location>
        <begin position="1"/>
        <end position="21"/>
    </location>
</feature>
<dbReference type="Pfam" id="PF00079">
    <property type="entry name" value="Serpin"/>
    <property type="match status" value="1"/>
</dbReference>
<dbReference type="PROSITE" id="PS51257">
    <property type="entry name" value="PROKAR_LIPOPROTEIN"/>
    <property type="match status" value="1"/>
</dbReference>